<comment type="similarity">
    <text evidence="1">Belongs to the zeta toxin family.</text>
</comment>
<dbReference type="GO" id="GO:0016301">
    <property type="term" value="F:kinase activity"/>
    <property type="evidence" value="ECO:0007669"/>
    <property type="project" value="InterPro"/>
</dbReference>
<feature type="region of interest" description="Disordered" evidence="7">
    <location>
        <begin position="278"/>
        <end position="313"/>
    </location>
</feature>
<proteinExistence type="inferred from homology"/>
<dbReference type="AlphaFoldDB" id="A0A4U3LDI8"/>
<evidence type="ECO:0000259" key="8">
    <source>
        <dbReference type="Pfam" id="PF06414"/>
    </source>
</evidence>
<evidence type="ECO:0000256" key="7">
    <source>
        <dbReference type="SAM" id="MobiDB-lite"/>
    </source>
</evidence>
<dbReference type="SUPFAM" id="SSF52540">
    <property type="entry name" value="P-loop containing nucleoside triphosphate hydrolases"/>
    <property type="match status" value="1"/>
</dbReference>
<keyword evidence="4" id="KW-0067">ATP-binding</keyword>
<sequence length="313" mass="35225">MILIGGTPGTGKTTLQWQIQQSLGADSLAVYDFDDDSAAHPRFDRIMRTLGLRGHQAVTEQLPRNLRFQLLEHLRRGDPQYDILASAPLHRDILVRGWVDDFRSAKYRIVVAYAVTHPANSMLGRAERFQRAYDDTGIGRWVDPAVARRPDGLIPDTAHFLESTAYADDLYIVDRNGFFLYENHRDQDGRMPGPWEARKAILDEFGRPPTPAEYERFVATAVPLLDRRGELLRPVAEEVQRAWELHELRPPPVPDARGSLVRLDQGLAELHRVTGAGIASARTIGSPRADQADRTGSTREPMGRPSPDRTPDR</sequence>
<evidence type="ECO:0000256" key="2">
    <source>
        <dbReference type="ARBA" id="ARBA00011963"/>
    </source>
</evidence>
<dbReference type="GO" id="GO:0005524">
    <property type="term" value="F:ATP binding"/>
    <property type="evidence" value="ECO:0007669"/>
    <property type="project" value="UniProtKB-KW"/>
</dbReference>
<organism evidence="9 10">
    <name type="scientific">Kribbella jiaozuonensis</name>
    <dbReference type="NCBI Taxonomy" id="2575441"/>
    <lineage>
        <taxon>Bacteria</taxon>
        <taxon>Bacillati</taxon>
        <taxon>Actinomycetota</taxon>
        <taxon>Actinomycetes</taxon>
        <taxon>Propionibacteriales</taxon>
        <taxon>Kribbellaceae</taxon>
        <taxon>Kribbella</taxon>
    </lineage>
</organism>
<gene>
    <name evidence="9" type="ORF">FDA38_40290</name>
</gene>
<protein>
    <recommendedName>
        <fullName evidence="5">UDP-N-acetylglucosamine kinase</fullName>
        <ecNumber evidence="2">2.7.1.176</ecNumber>
    </recommendedName>
    <alternativeName>
        <fullName evidence="5">UDP-N-acetylglucosamine kinase</fullName>
    </alternativeName>
</protein>
<evidence type="ECO:0000256" key="5">
    <source>
        <dbReference type="ARBA" id="ARBA00032897"/>
    </source>
</evidence>
<dbReference type="OrthoDB" id="3418729at2"/>
<dbReference type="EC" id="2.7.1.176" evidence="2"/>
<evidence type="ECO:0000313" key="10">
    <source>
        <dbReference type="Proteomes" id="UP000305836"/>
    </source>
</evidence>
<evidence type="ECO:0000256" key="4">
    <source>
        <dbReference type="ARBA" id="ARBA00022840"/>
    </source>
</evidence>
<evidence type="ECO:0000256" key="3">
    <source>
        <dbReference type="ARBA" id="ARBA00022741"/>
    </source>
</evidence>
<evidence type="ECO:0000256" key="1">
    <source>
        <dbReference type="ARBA" id="ARBA00009104"/>
    </source>
</evidence>
<evidence type="ECO:0000313" key="9">
    <source>
        <dbReference type="EMBL" id="TKK73538.1"/>
    </source>
</evidence>
<dbReference type="EMBL" id="SZPZ01000007">
    <property type="protein sequence ID" value="TKK73538.1"/>
    <property type="molecule type" value="Genomic_DNA"/>
</dbReference>
<evidence type="ECO:0000256" key="6">
    <source>
        <dbReference type="ARBA" id="ARBA00048178"/>
    </source>
</evidence>
<dbReference type="InterPro" id="IPR010488">
    <property type="entry name" value="Zeta_toxin_domain"/>
</dbReference>
<name>A0A4U3LDI8_9ACTN</name>
<keyword evidence="3" id="KW-0547">Nucleotide-binding</keyword>
<dbReference type="Gene3D" id="3.40.50.300">
    <property type="entry name" value="P-loop containing nucleotide triphosphate hydrolases"/>
    <property type="match status" value="1"/>
</dbReference>
<reference evidence="9 10" key="1">
    <citation type="submission" date="2019-04" db="EMBL/GenBank/DDBJ databases">
        <title>Kribbella sp. NEAU-THZ 27 nov., a novel actinomycete isolated from soil.</title>
        <authorList>
            <person name="Duan L."/>
        </authorList>
    </citation>
    <scope>NUCLEOTIDE SEQUENCE [LARGE SCALE GENOMIC DNA]</scope>
    <source>
        <strain evidence="10">NEAU-THZ27</strain>
    </source>
</reference>
<comment type="catalytic activity">
    <reaction evidence="6">
        <text>UDP-N-acetyl-alpha-D-glucosamine + ATP = UDP-N-acetyl-alpha-D-glucosamine 3'-phosphate + ADP + H(+)</text>
        <dbReference type="Rhea" id="RHEA:32671"/>
        <dbReference type="ChEBI" id="CHEBI:15378"/>
        <dbReference type="ChEBI" id="CHEBI:30616"/>
        <dbReference type="ChEBI" id="CHEBI:57705"/>
        <dbReference type="ChEBI" id="CHEBI:64353"/>
        <dbReference type="ChEBI" id="CHEBI:456216"/>
        <dbReference type="EC" id="2.7.1.176"/>
    </reaction>
</comment>
<accession>A0A4U3LDI8</accession>
<dbReference type="Pfam" id="PF06414">
    <property type="entry name" value="Zeta_toxin"/>
    <property type="match status" value="1"/>
</dbReference>
<comment type="caution">
    <text evidence="9">The sequence shown here is derived from an EMBL/GenBank/DDBJ whole genome shotgun (WGS) entry which is preliminary data.</text>
</comment>
<feature type="domain" description="Zeta toxin" evidence="8">
    <location>
        <begin position="1"/>
        <end position="185"/>
    </location>
</feature>
<dbReference type="InterPro" id="IPR027417">
    <property type="entry name" value="P-loop_NTPase"/>
</dbReference>
<keyword evidence="10" id="KW-1185">Reference proteome</keyword>
<dbReference type="Proteomes" id="UP000305836">
    <property type="component" value="Unassembled WGS sequence"/>
</dbReference>